<keyword evidence="9" id="KW-1185">Reference proteome</keyword>
<evidence type="ECO:0000256" key="2">
    <source>
        <dbReference type="ARBA" id="ARBA00022857"/>
    </source>
</evidence>
<evidence type="ECO:0000256" key="3">
    <source>
        <dbReference type="ARBA" id="ARBA00023002"/>
    </source>
</evidence>
<protein>
    <submittedName>
        <fullName evidence="8">2,5-diketo-D-gluconic acid reductase B</fullName>
        <ecNumber evidence="8">1.1.1.274</ecNumber>
    </submittedName>
</protein>
<feature type="binding site" evidence="5">
    <location>
        <position position="105"/>
    </location>
    <ligand>
        <name>substrate</name>
    </ligand>
</feature>
<dbReference type="PRINTS" id="PR00069">
    <property type="entry name" value="ALDKETRDTASE"/>
</dbReference>
<dbReference type="Proteomes" id="UP000035763">
    <property type="component" value="Unassembled WGS sequence"/>
</dbReference>
<feature type="domain" description="NADP-dependent oxidoreductase" evidence="7">
    <location>
        <begin position="14"/>
        <end position="257"/>
    </location>
</feature>
<dbReference type="EMBL" id="CAJA01000492">
    <property type="protein sequence ID" value="CCH75382.1"/>
    <property type="molecule type" value="Genomic_DNA"/>
</dbReference>
<evidence type="ECO:0000256" key="4">
    <source>
        <dbReference type="PIRSR" id="PIRSR000097-1"/>
    </source>
</evidence>
<gene>
    <name evidence="8" type="primary">dkgB</name>
    <name evidence="8" type="ORF">BN11_660020</name>
</gene>
<proteinExistence type="inferred from homology"/>
<dbReference type="PANTHER" id="PTHR43827:SF3">
    <property type="entry name" value="NADP-DEPENDENT OXIDOREDUCTASE DOMAIN-CONTAINING PROTEIN"/>
    <property type="match status" value="1"/>
</dbReference>
<dbReference type="EC" id="1.1.1.274" evidence="8"/>
<dbReference type="PROSITE" id="PS00798">
    <property type="entry name" value="ALDOKETO_REDUCTASE_1"/>
    <property type="match status" value="1"/>
</dbReference>
<dbReference type="PIRSF" id="PIRSF000097">
    <property type="entry name" value="AKR"/>
    <property type="match status" value="1"/>
</dbReference>
<dbReference type="Gene3D" id="3.20.20.100">
    <property type="entry name" value="NADP-dependent oxidoreductase domain"/>
    <property type="match status" value="1"/>
</dbReference>
<name>W6K1M4_9MICO</name>
<dbReference type="InterPro" id="IPR023210">
    <property type="entry name" value="NADP_OxRdtase_dom"/>
</dbReference>
<dbReference type="SUPFAM" id="SSF51430">
    <property type="entry name" value="NAD(P)-linked oxidoreductase"/>
    <property type="match status" value="1"/>
</dbReference>
<keyword evidence="2" id="KW-0521">NADP</keyword>
<comment type="caution">
    <text evidence="8">The sequence shown here is derived from an EMBL/GenBank/DDBJ whole genome shotgun (WGS) entry which is preliminary data.</text>
</comment>
<dbReference type="InterPro" id="IPR020471">
    <property type="entry name" value="AKR"/>
</dbReference>
<feature type="active site" description="Proton donor" evidence="4">
    <location>
        <position position="47"/>
    </location>
</feature>
<evidence type="ECO:0000313" key="9">
    <source>
        <dbReference type="Proteomes" id="UP000035763"/>
    </source>
</evidence>
<dbReference type="GO" id="GO:0050580">
    <property type="term" value="F:2,5-didehydrogluconate reductase activity"/>
    <property type="evidence" value="ECO:0007669"/>
    <property type="project" value="UniProtKB-EC"/>
</dbReference>
<dbReference type="OrthoDB" id="9804790at2"/>
<sequence length="275" mass="30020">MNTALRDGAAIPEIGFGTSPLKGEDAIRAVGSAIEAGYRLIDTAVNYENESEVGEAIRRSEVERAEFVVQSKIPGRDHAYDRAVASVRGSLSRLGLDQLDVGLIHWPNPSVDLYADAWRALVDLQRDGLVRVIGVSNFHPHHLARIVDVTGVVPAINQVEMHPYFPQFALRAEHERLGIITEAWSPLGKGMNAYGEAPVRDAAAAHGVSPAQAILRWHVQLGSVPLPKSENPQRQRENLDVYGFTLTDDELAAITGLARADGRRFGGDPDTHEEM</sequence>
<reference evidence="8 9" key="1">
    <citation type="journal article" date="2013" name="ISME J.">
        <title>A metabolic model for members of the genus Tetrasphaera involved in enhanced biological phosphorus removal.</title>
        <authorList>
            <person name="Kristiansen R."/>
            <person name="Nguyen H.T.T."/>
            <person name="Saunders A.M."/>
            <person name="Nielsen J.L."/>
            <person name="Wimmer R."/>
            <person name="Le V.Q."/>
            <person name="McIlroy S.J."/>
            <person name="Petrovski S."/>
            <person name="Seviour R.J."/>
            <person name="Calteau A."/>
            <person name="Nielsen K.L."/>
            <person name="Nielsen P.H."/>
        </authorList>
    </citation>
    <scope>NUCLEOTIDE SEQUENCE [LARGE SCALE GENOMIC DNA]</scope>
    <source>
        <strain evidence="8 9">Ben110</strain>
    </source>
</reference>
<dbReference type="RefSeq" id="WP_048695823.1">
    <property type="nucleotide sequence ID" value="NZ_HG764815.1"/>
</dbReference>
<evidence type="ECO:0000256" key="1">
    <source>
        <dbReference type="ARBA" id="ARBA00007905"/>
    </source>
</evidence>
<accession>W6K1M4</accession>
<dbReference type="Pfam" id="PF00248">
    <property type="entry name" value="Aldo_ket_red"/>
    <property type="match status" value="1"/>
</dbReference>
<dbReference type="STRING" id="1193182.BN11_660020"/>
<evidence type="ECO:0000259" key="7">
    <source>
        <dbReference type="Pfam" id="PF00248"/>
    </source>
</evidence>
<keyword evidence="3 8" id="KW-0560">Oxidoreductase</keyword>
<dbReference type="CDD" id="cd19132">
    <property type="entry name" value="AKR_AKR5D1_E1"/>
    <property type="match status" value="1"/>
</dbReference>
<evidence type="ECO:0000256" key="6">
    <source>
        <dbReference type="PIRSR" id="PIRSR000097-3"/>
    </source>
</evidence>
<dbReference type="PROSITE" id="PS00062">
    <property type="entry name" value="ALDOKETO_REDUCTASE_2"/>
    <property type="match status" value="1"/>
</dbReference>
<comment type="similarity">
    <text evidence="1">Belongs to the aldo/keto reductase family.</text>
</comment>
<dbReference type="AlphaFoldDB" id="W6K1M4"/>
<dbReference type="PANTHER" id="PTHR43827">
    <property type="entry name" value="2,5-DIKETO-D-GLUCONIC ACID REDUCTASE"/>
    <property type="match status" value="1"/>
</dbReference>
<organism evidence="8 9">
    <name type="scientific">Nostocoides australiense Ben110</name>
    <dbReference type="NCBI Taxonomy" id="1193182"/>
    <lineage>
        <taxon>Bacteria</taxon>
        <taxon>Bacillati</taxon>
        <taxon>Actinomycetota</taxon>
        <taxon>Actinomycetes</taxon>
        <taxon>Micrococcales</taxon>
        <taxon>Intrasporangiaceae</taxon>
        <taxon>Nostocoides</taxon>
    </lineage>
</organism>
<feature type="site" description="Lowers pKa of active site Tyr" evidence="6">
    <location>
        <position position="72"/>
    </location>
</feature>
<dbReference type="FunFam" id="3.20.20.100:FF:000002">
    <property type="entry name" value="2,5-diketo-D-gluconic acid reductase A"/>
    <property type="match status" value="1"/>
</dbReference>
<evidence type="ECO:0000256" key="5">
    <source>
        <dbReference type="PIRSR" id="PIRSR000097-2"/>
    </source>
</evidence>
<dbReference type="InterPro" id="IPR018170">
    <property type="entry name" value="Aldo/ket_reductase_CS"/>
</dbReference>
<dbReference type="InterPro" id="IPR036812">
    <property type="entry name" value="NAD(P)_OxRdtase_dom_sf"/>
</dbReference>
<evidence type="ECO:0000313" key="8">
    <source>
        <dbReference type="EMBL" id="CCH75382.1"/>
    </source>
</evidence>